<accession>C6RDF9</accession>
<dbReference type="AlphaFoldDB" id="C6RDF9"/>
<organism evidence="1 2">
    <name type="scientific">Campylobacter showae RM3277</name>
    <dbReference type="NCBI Taxonomy" id="553219"/>
    <lineage>
        <taxon>Bacteria</taxon>
        <taxon>Pseudomonadati</taxon>
        <taxon>Campylobacterota</taxon>
        <taxon>Epsilonproteobacteria</taxon>
        <taxon>Campylobacterales</taxon>
        <taxon>Campylobacteraceae</taxon>
        <taxon>Campylobacter</taxon>
    </lineage>
</organism>
<proteinExistence type="predicted"/>
<dbReference type="EMBL" id="ACVQ01000005">
    <property type="protein sequence ID" value="EET80726.1"/>
    <property type="molecule type" value="Genomic_DNA"/>
</dbReference>
<protein>
    <submittedName>
        <fullName evidence="1">Uncharacterized protein</fullName>
    </submittedName>
</protein>
<evidence type="ECO:0000313" key="2">
    <source>
        <dbReference type="Proteomes" id="UP000003107"/>
    </source>
</evidence>
<name>C6RDF9_9BACT</name>
<keyword evidence="2" id="KW-1185">Reference proteome</keyword>
<reference evidence="1 2" key="1">
    <citation type="submission" date="2009-07" db="EMBL/GenBank/DDBJ databases">
        <authorList>
            <person name="Madupu R."/>
            <person name="Sebastian Y."/>
            <person name="Durkin A.S."/>
            <person name="Torralba M."/>
            <person name="Methe B."/>
            <person name="Sutton G.G."/>
            <person name="Strausberg R.L."/>
            <person name="Nelson K.E."/>
        </authorList>
    </citation>
    <scope>NUCLEOTIDE SEQUENCE [LARGE SCALE GENOMIC DNA]</scope>
    <source>
        <strain evidence="1 2">RM3277</strain>
    </source>
</reference>
<dbReference type="Proteomes" id="UP000003107">
    <property type="component" value="Unassembled WGS sequence"/>
</dbReference>
<sequence>MQNLALKCLTKRRRDEPNLASIKFAPLKFSQLKPASPKLGVKF</sequence>
<gene>
    <name evidence="1" type="ORF">CAMSH0001_1874</name>
</gene>
<dbReference type="STRING" id="553219.CAMSH0001_1874"/>
<comment type="caution">
    <text evidence="1">The sequence shown here is derived from an EMBL/GenBank/DDBJ whole genome shotgun (WGS) entry which is preliminary data.</text>
</comment>
<evidence type="ECO:0000313" key="1">
    <source>
        <dbReference type="EMBL" id="EET80726.1"/>
    </source>
</evidence>